<gene>
    <name evidence="3" type="ORF">K491DRAFT_775033</name>
</gene>
<reference evidence="3" key="1">
    <citation type="journal article" date="2020" name="Stud. Mycol.">
        <title>101 Dothideomycetes genomes: a test case for predicting lifestyles and emergence of pathogens.</title>
        <authorList>
            <person name="Haridas S."/>
            <person name="Albert R."/>
            <person name="Binder M."/>
            <person name="Bloem J."/>
            <person name="Labutti K."/>
            <person name="Salamov A."/>
            <person name="Andreopoulos B."/>
            <person name="Baker S."/>
            <person name="Barry K."/>
            <person name="Bills G."/>
            <person name="Bluhm B."/>
            <person name="Cannon C."/>
            <person name="Castanera R."/>
            <person name="Culley D."/>
            <person name="Daum C."/>
            <person name="Ezra D."/>
            <person name="Gonzalez J."/>
            <person name="Henrissat B."/>
            <person name="Kuo A."/>
            <person name="Liang C."/>
            <person name="Lipzen A."/>
            <person name="Lutzoni F."/>
            <person name="Magnuson J."/>
            <person name="Mondo S."/>
            <person name="Nolan M."/>
            <person name="Ohm R."/>
            <person name="Pangilinan J."/>
            <person name="Park H.-J."/>
            <person name="Ramirez L."/>
            <person name="Alfaro M."/>
            <person name="Sun H."/>
            <person name="Tritt A."/>
            <person name="Yoshinaga Y."/>
            <person name="Zwiers L.-H."/>
            <person name="Turgeon B."/>
            <person name="Goodwin S."/>
            <person name="Spatafora J."/>
            <person name="Crous P."/>
            <person name="Grigoriev I."/>
        </authorList>
    </citation>
    <scope>NUCLEOTIDE SEQUENCE</scope>
    <source>
        <strain evidence="3">CBS 122681</strain>
    </source>
</reference>
<evidence type="ECO:0000256" key="1">
    <source>
        <dbReference type="SAM" id="MobiDB-lite"/>
    </source>
</evidence>
<dbReference type="Proteomes" id="UP000799324">
    <property type="component" value="Unassembled WGS sequence"/>
</dbReference>
<keyword evidence="2" id="KW-0472">Membrane</keyword>
<evidence type="ECO:0000313" key="3">
    <source>
        <dbReference type="EMBL" id="KAF2660021.1"/>
    </source>
</evidence>
<name>A0A6A6TL42_9PLEO</name>
<keyword evidence="2" id="KW-0812">Transmembrane</keyword>
<evidence type="ECO:0000313" key="4">
    <source>
        <dbReference type="Proteomes" id="UP000799324"/>
    </source>
</evidence>
<protein>
    <submittedName>
        <fullName evidence="3">Uncharacterized protein</fullName>
    </submittedName>
</protein>
<feature type="transmembrane region" description="Helical" evidence="2">
    <location>
        <begin position="34"/>
        <end position="57"/>
    </location>
</feature>
<sequence length="118" mass="12844">MPALPSSIMGFSHLHLRDLAKRDSNMGYAIPPTVIVLLIIFGAACVVACAFAVYQLFGNSMNAENWGVRTPEQDEYMREVRHRNVSGLMGTGAAGRRARKQGGAYAEFDSRESGSYTG</sequence>
<keyword evidence="4" id="KW-1185">Reference proteome</keyword>
<dbReference type="EMBL" id="MU004302">
    <property type="protein sequence ID" value="KAF2660021.1"/>
    <property type="molecule type" value="Genomic_DNA"/>
</dbReference>
<proteinExistence type="predicted"/>
<dbReference type="AlphaFoldDB" id="A0A6A6TL42"/>
<feature type="region of interest" description="Disordered" evidence="1">
    <location>
        <begin position="90"/>
        <end position="118"/>
    </location>
</feature>
<accession>A0A6A6TL42</accession>
<keyword evidence="2" id="KW-1133">Transmembrane helix</keyword>
<dbReference type="OrthoDB" id="4159814at2759"/>
<organism evidence="3 4">
    <name type="scientific">Lophiostoma macrostomum CBS 122681</name>
    <dbReference type="NCBI Taxonomy" id="1314788"/>
    <lineage>
        <taxon>Eukaryota</taxon>
        <taxon>Fungi</taxon>
        <taxon>Dikarya</taxon>
        <taxon>Ascomycota</taxon>
        <taxon>Pezizomycotina</taxon>
        <taxon>Dothideomycetes</taxon>
        <taxon>Pleosporomycetidae</taxon>
        <taxon>Pleosporales</taxon>
        <taxon>Lophiostomataceae</taxon>
        <taxon>Lophiostoma</taxon>
    </lineage>
</organism>
<evidence type="ECO:0000256" key="2">
    <source>
        <dbReference type="SAM" id="Phobius"/>
    </source>
</evidence>